<reference evidence="7" key="1">
    <citation type="submission" date="2012-04" db="EMBL/GenBank/DDBJ databases">
        <authorList>
            <person name="Borisov I.G."/>
            <person name="Ivanikova N.V."/>
            <person name="Pinevich A.V."/>
        </authorList>
    </citation>
    <scope>NUCLEOTIDE SEQUENCE</scope>
    <source>
        <strain evidence="7">CALU 1027</strain>
    </source>
</reference>
<keyword evidence="8" id="KW-1185">Reference proteome</keyword>
<evidence type="ECO:0000256" key="4">
    <source>
        <dbReference type="ARBA" id="ARBA00022917"/>
    </source>
</evidence>
<dbReference type="AlphaFoldDB" id="A0A0M2Q109"/>
<feature type="binding site" evidence="6">
    <location>
        <position position="153"/>
    </location>
    <ligand>
        <name>Fe cation</name>
        <dbReference type="ChEBI" id="CHEBI:24875"/>
    </ligand>
</feature>
<keyword evidence="5 6" id="KW-0408">Iron</keyword>
<evidence type="ECO:0000313" key="7">
    <source>
        <dbReference type="EMBL" id="KKJ00307.1"/>
    </source>
</evidence>
<dbReference type="PANTHER" id="PTHR10458:SF22">
    <property type="entry name" value="PEPTIDE DEFORMYLASE"/>
    <property type="match status" value="1"/>
</dbReference>
<comment type="function">
    <text evidence="6">Removes the formyl group from the N-terminal Met of newly synthesized proteins. Requires at least a dipeptide for an efficient rate of reaction. N-terminal L-methionine is a prerequisite for activity but the enzyme has broad specificity at other positions.</text>
</comment>
<comment type="cofactor">
    <cofactor evidence="6">
        <name>Fe(2+)</name>
        <dbReference type="ChEBI" id="CHEBI:29033"/>
    </cofactor>
    <text evidence="6">Binds 1 Fe(2+) ion.</text>
</comment>
<dbReference type="GO" id="GO:0006412">
    <property type="term" value="P:translation"/>
    <property type="evidence" value="ECO:0007669"/>
    <property type="project" value="UniProtKB-UniRule"/>
</dbReference>
<dbReference type="Gene3D" id="3.90.45.10">
    <property type="entry name" value="Peptide deformylase"/>
    <property type="match status" value="1"/>
</dbReference>
<dbReference type="GO" id="GO:0046872">
    <property type="term" value="F:metal ion binding"/>
    <property type="evidence" value="ECO:0007669"/>
    <property type="project" value="UniProtKB-KW"/>
</dbReference>
<dbReference type="OrthoDB" id="9784988at2"/>
<comment type="similarity">
    <text evidence="1 6">Belongs to the polypeptide deformylase family.</text>
</comment>
<evidence type="ECO:0000256" key="2">
    <source>
        <dbReference type="ARBA" id="ARBA00022723"/>
    </source>
</evidence>
<comment type="catalytic activity">
    <reaction evidence="6">
        <text>N-terminal N-formyl-L-methionyl-[peptide] + H2O = N-terminal L-methionyl-[peptide] + formate</text>
        <dbReference type="Rhea" id="RHEA:24420"/>
        <dbReference type="Rhea" id="RHEA-COMP:10639"/>
        <dbReference type="Rhea" id="RHEA-COMP:10640"/>
        <dbReference type="ChEBI" id="CHEBI:15377"/>
        <dbReference type="ChEBI" id="CHEBI:15740"/>
        <dbReference type="ChEBI" id="CHEBI:49298"/>
        <dbReference type="ChEBI" id="CHEBI:64731"/>
        <dbReference type="EC" id="3.5.1.88"/>
    </reaction>
</comment>
<evidence type="ECO:0000256" key="6">
    <source>
        <dbReference type="HAMAP-Rule" id="MF_00163"/>
    </source>
</evidence>
<evidence type="ECO:0000256" key="5">
    <source>
        <dbReference type="ARBA" id="ARBA00023004"/>
    </source>
</evidence>
<dbReference type="InterPro" id="IPR023635">
    <property type="entry name" value="Peptide_deformylase"/>
</dbReference>
<proteinExistence type="inferred from homology"/>
<dbReference type="PIRSF" id="PIRSF004749">
    <property type="entry name" value="Pep_def"/>
    <property type="match status" value="1"/>
</dbReference>
<dbReference type="GO" id="GO:0042586">
    <property type="term" value="F:peptide deformylase activity"/>
    <property type="evidence" value="ECO:0007669"/>
    <property type="project" value="UniProtKB-UniRule"/>
</dbReference>
<feature type="binding site" evidence="6">
    <location>
        <position position="149"/>
    </location>
    <ligand>
        <name>Fe cation</name>
        <dbReference type="ChEBI" id="CHEBI:24875"/>
    </ligand>
</feature>
<name>A0A0M2Q109_PROHO</name>
<dbReference type="FunFam" id="3.90.45.10:FF:000005">
    <property type="entry name" value="Peptide deformylase"/>
    <property type="match status" value="1"/>
</dbReference>
<gene>
    <name evidence="6" type="primary">def</name>
    <name evidence="7" type="ORF">PROH_11570</name>
</gene>
<feature type="active site" evidence="6">
    <location>
        <position position="150"/>
    </location>
</feature>
<dbReference type="NCBIfam" id="TIGR00079">
    <property type="entry name" value="pept_deformyl"/>
    <property type="match status" value="1"/>
</dbReference>
<dbReference type="Pfam" id="PF01327">
    <property type="entry name" value="Pep_deformylase"/>
    <property type="match status" value="1"/>
</dbReference>
<accession>A0A0M2Q109</accession>
<evidence type="ECO:0000256" key="3">
    <source>
        <dbReference type="ARBA" id="ARBA00022801"/>
    </source>
</evidence>
<dbReference type="eggNOG" id="COG0242">
    <property type="taxonomic scope" value="Bacteria"/>
</dbReference>
<dbReference type="InterPro" id="IPR036821">
    <property type="entry name" value="Peptide_deformylase_sf"/>
</dbReference>
<dbReference type="HAMAP" id="MF_00163">
    <property type="entry name" value="Pep_deformylase"/>
    <property type="match status" value="1"/>
</dbReference>
<keyword evidence="2 6" id="KW-0479">Metal-binding</keyword>
<protein>
    <recommendedName>
        <fullName evidence="6">Peptide deformylase</fullName>
        <shortName evidence="6">PDF</shortName>
        <ecNumber evidence="6">3.5.1.88</ecNumber>
    </recommendedName>
    <alternativeName>
        <fullName evidence="6">Polypeptide deformylase</fullName>
    </alternativeName>
</protein>
<dbReference type="CDD" id="cd00487">
    <property type="entry name" value="Pep_deformylase"/>
    <property type="match status" value="1"/>
</dbReference>
<organism evidence="7 8">
    <name type="scientific">Prochlorothrix hollandica PCC 9006 = CALU 1027</name>
    <dbReference type="NCBI Taxonomy" id="317619"/>
    <lineage>
        <taxon>Bacteria</taxon>
        <taxon>Bacillati</taxon>
        <taxon>Cyanobacteriota</taxon>
        <taxon>Cyanophyceae</taxon>
        <taxon>Prochlorotrichales</taxon>
        <taxon>Prochlorotrichaceae</taxon>
        <taxon>Prochlorothrix</taxon>
    </lineage>
</organism>
<keyword evidence="3 6" id="KW-0378">Hydrolase</keyword>
<evidence type="ECO:0000313" key="8">
    <source>
        <dbReference type="Proteomes" id="UP000034681"/>
    </source>
</evidence>
<dbReference type="EC" id="3.5.1.88" evidence="6"/>
<dbReference type="NCBIfam" id="NF001159">
    <property type="entry name" value="PRK00150.1-3"/>
    <property type="match status" value="1"/>
</dbReference>
<evidence type="ECO:0000256" key="1">
    <source>
        <dbReference type="ARBA" id="ARBA00010759"/>
    </source>
</evidence>
<sequence length="187" mass="20836">MPVDVVVEKAKLKNPPLDVRRLGDRALRQPAKRVAKVDDEVRLLVRKMLQTMYSEDGIGLAAPQVAVNKQIIIIDVNLEEPTTPPLVMINPTIQGFGEEVVLFEEGCLSIPQVFLEVRRPEVVKVSYRDEMGRPHSILADGIVGRVIQHEIDHLNGVLFVDRAENKIALSQELTSQNFSLSAVRALS</sequence>
<keyword evidence="4 6" id="KW-0648">Protein biosynthesis</keyword>
<comment type="caution">
    <text evidence="7">The sequence shown here is derived from an EMBL/GenBank/DDBJ whole genome shotgun (WGS) entry which is preliminary data.</text>
</comment>
<dbReference type="PRINTS" id="PR01576">
    <property type="entry name" value="PDEFORMYLASE"/>
</dbReference>
<dbReference type="SUPFAM" id="SSF56420">
    <property type="entry name" value="Peptide deformylase"/>
    <property type="match status" value="1"/>
</dbReference>
<dbReference type="STRING" id="317619.GCA_000332315_01096"/>
<dbReference type="PANTHER" id="PTHR10458">
    <property type="entry name" value="PEPTIDE DEFORMYLASE"/>
    <property type="match status" value="1"/>
</dbReference>
<dbReference type="EMBL" id="AJTX02000004">
    <property type="protein sequence ID" value="KKJ00307.1"/>
    <property type="molecule type" value="Genomic_DNA"/>
</dbReference>
<feature type="binding site" evidence="6">
    <location>
        <position position="107"/>
    </location>
    <ligand>
        <name>Fe cation</name>
        <dbReference type="ChEBI" id="CHEBI:24875"/>
    </ligand>
</feature>
<dbReference type="RefSeq" id="WP_017711688.1">
    <property type="nucleotide sequence ID" value="NZ_KB235933.1"/>
</dbReference>
<dbReference type="Proteomes" id="UP000034681">
    <property type="component" value="Unassembled WGS sequence"/>
</dbReference>